<dbReference type="InterPro" id="IPR000504">
    <property type="entry name" value="RRM_dom"/>
</dbReference>
<dbReference type="InterPro" id="IPR034365">
    <property type="entry name" value="AtC3H46-like_RRM"/>
</dbReference>
<feature type="non-terminal residue" evidence="12">
    <location>
        <position position="686"/>
    </location>
</feature>
<evidence type="ECO:0000256" key="8">
    <source>
        <dbReference type="SAM" id="MobiDB-lite"/>
    </source>
</evidence>
<dbReference type="PANTHER" id="PTHR24009">
    <property type="entry name" value="RNA-BINDING (RRM/RBD/RNP MOTIFS)"/>
    <property type="match status" value="1"/>
</dbReference>
<keyword evidence="4 6" id="KW-0694">RNA-binding</keyword>
<sequence length="686" mass="77393">NNLLDSRCGVSQNVECIITLDSQISAYQLGFFARIVFYKCLEAKMDAYEAVRIVYSRIRSLEPENVSDIIGYLLMQDLGDQEMIRLAFGSNGLLQSMISKAKENLGLSSSPSPIHQQLLSDHHSPPFQYSNLLPPPYSNGFHWELSHEKDTALLAAQDLMHQTNFHDEHNDYLNLSRHQSLPHDLKFSEDQHFYLDSSFSLANDHHLYPEISPTFLNGIKSGTNHRRAYSMTDVSVSANSESLSSKPCLYFARGYCKHGSNCRFAHNLSSPMIENMSLEKLEMEMQELLRGMRAPVSIASLPQLYYERFGKNLQAEGYLTESQRHGKTGYSLTNLLARLKNTVTLIDRPHGQHAVVLAEDAYRFTGYRSSFSSYEREDLGSINPGSRQIYMTFPAESTFTEEDVSNYFGIYGPVQDVRIPYQQKRMFGFVTYVYPQTVKLVLAKGNPHYVCGARVLVKPYKEKSKYGDRKFMDRGEHSRYSPSHILDFKEYDSHLGCRLIESSEVVKRQMGEQEQAVELESLHFADLHLGNAQRSQAGGQFNMPLVQKNHFSNGFSSGFSSGLLNANQDTKAETSGFSSGLLNANQDTKASEDLNGLDPTLDQFSYVLDVLESEQNNEVETKNKTDSDDECNIGHNLPDSPFSIFNGIKASPHTEKTKNLTIFNNTAQEPSTSGFTQERTSCSLCL</sequence>
<evidence type="ECO:0000256" key="3">
    <source>
        <dbReference type="ARBA" id="ARBA00022833"/>
    </source>
</evidence>
<evidence type="ECO:0000313" key="13">
    <source>
        <dbReference type="Proteomes" id="UP000824469"/>
    </source>
</evidence>
<keyword evidence="1 7" id="KW-0479">Metal-binding</keyword>
<proteinExistence type="predicted"/>
<dbReference type="SUPFAM" id="SSF54928">
    <property type="entry name" value="RNA-binding domain, RBD"/>
    <property type="match status" value="1"/>
</dbReference>
<dbReference type="InterPro" id="IPR012677">
    <property type="entry name" value="Nucleotide-bd_a/b_plait_sf"/>
</dbReference>
<dbReference type="SMART" id="SM00356">
    <property type="entry name" value="ZnF_C3H1"/>
    <property type="match status" value="1"/>
</dbReference>
<dbReference type="GO" id="GO:0003677">
    <property type="term" value="F:DNA binding"/>
    <property type="evidence" value="ECO:0007669"/>
    <property type="project" value="UniProtKB-KW"/>
</dbReference>
<keyword evidence="5" id="KW-0238">DNA-binding</keyword>
<dbReference type="InterPro" id="IPR036855">
    <property type="entry name" value="Znf_CCCH_sf"/>
</dbReference>
<evidence type="ECO:0000313" key="12">
    <source>
        <dbReference type="EMBL" id="KAH9310604.1"/>
    </source>
</evidence>
<feature type="domain" description="HTH OST-type" evidence="11">
    <location>
        <begin position="277"/>
        <end position="360"/>
    </location>
</feature>
<dbReference type="InterPro" id="IPR025605">
    <property type="entry name" value="OST-HTH/LOTUS_dom"/>
</dbReference>
<dbReference type="AlphaFoldDB" id="A0AA38FWD1"/>
<feature type="non-terminal residue" evidence="12">
    <location>
        <position position="1"/>
    </location>
</feature>
<dbReference type="Pfam" id="PF00076">
    <property type="entry name" value="RRM_1"/>
    <property type="match status" value="1"/>
</dbReference>
<gene>
    <name evidence="12" type="ORF">KI387_025639</name>
</gene>
<evidence type="ECO:0000256" key="5">
    <source>
        <dbReference type="ARBA" id="ARBA00023125"/>
    </source>
</evidence>
<dbReference type="InterPro" id="IPR000571">
    <property type="entry name" value="Znf_CCCH"/>
</dbReference>
<keyword evidence="3 7" id="KW-0862">Zinc</keyword>
<dbReference type="GO" id="GO:0003723">
    <property type="term" value="F:RNA binding"/>
    <property type="evidence" value="ECO:0007669"/>
    <property type="project" value="UniProtKB-UniRule"/>
</dbReference>
<comment type="caution">
    <text evidence="12">The sequence shown here is derived from an EMBL/GenBank/DDBJ whole genome shotgun (WGS) entry which is preliminary data.</text>
</comment>
<feature type="domain" description="C3H1-type" evidence="10">
    <location>
        <begin position="242"/>
        <end position="269"/>
    </location>
</feature>
<keyword evidence="13" id="KW-1185">Reference proteome</keyword>
<feature type="domain" description="RRM" evidence="9">
    <location>
        <begin position="387"/>
        <end position="462"/>
    </location>
</feature>
<dbReference type="Proteomes" id="UP000824469">
    <property type="component" value="Unassembled WGS sequence"/>
</dbReference>
<dbReference type="PROSITE" id="PS50102">
    <property type="entry name" value="RRM"/>
    <property type="match status" value="1"/>
</dbReference>
<dbReference type="Pfam" id="PF16131">
    <property type="entry name" value="Torus"/>
    <property type="match status" value="1"/>
</dbReference>
<dbReference type="SUPFAM" id="SSF90229">
    <property type="entry name" value="CCCH zinc finger"/>
    <property type="match status" value="1"/>
</dbReference>
<reference evidence="12 13" key="1">
    <citation type="journal article" date="2021" name="Nat. Plants">
        <title>The Taxus genome provides insights into paclitaxel biosynthesis.</title>
        <authorList>
            <person name="Xiong X."/>
            <person name="Gou J."/>
            <person name="Liao Q."/>
            <person name="Li Y."/>
            <person name="Zhou Q."/>
            <person name="Bi G."/>
            <person name="Li C."/>
            <person name="Du R."/>
            <person name="Wang X."/>
            <person name="Sun T."/>
            <person name="Guo L."/>
            <person name="Liang H."/>
            <person name="Lu P."/>
            <person name="Wu Y."/>
            <person name="Zhang Z."/>
            <person name="Ro D.K."/>
            <person name="Shang Y."/>
            <person name="Huang S."/>
            <person name="Yan J."/>
        </authorList>
    </citation>
    <scope>NUCLEOTIDE SEQUENCE [LARGE SCALE GENOMIC DNA]</scope>
    <source>
        <strain evidence="12">Ta-2019</strain>
    </source>
</reference>
<evidence type="ECO:0000256" key="1">
    <source>
        <dbReference type="ARBA" id="ARBA00022723"/>
    </source>
</evidence>
<dbReference type="Pfam" id="PF23182">
    <property type="entry name" value="PABC_AtC3H46"/>
    <property type="match status" value="1"/>
</dbReference>
<dbReference type="InterPro" id="IPR035979">
    <property type="entry name" value="RBD_domain_sf"/>
</dbReference>
<keyword evidence="2 7" id="KW-0863">Zinc-finger</keyword>
<dbReference type="SMART" id="SM00360">
    <property type="entry name" value="RRM"/>
    <property type="match status" value="1"/>
</dbReference>
<name>A0AA38FWD1_TAXCH</name>
<dbReference type="PANTHER" id="PTHR24009:SF0">
    <property type="entry name" value="ZINC FINGER CCCH DOMAIN-CONTAINING PROTEIN 18"/>
    <property type="match status" value="1"/>
</dbReference>
<evidence type="ECO:0000259" key="10">
    <source>
        <dbReference type="PROSITE" id="PS50103"/>
    </source>
</evidence>
<evidence type="ECO:0000259" key="9">
    <source>
        <dbReference type="PROSITE" id="PS50102"/>
    </source>
</evidence>
<feature type="zinc finger region" description="C3H1-type" evidence="7">
    <location>
        <begin position="242"/>
        <end position="269"/>
    </location>
</feature>
<evidence type="ECO:0000259" key="11">
    <source>
        <dbReference type="PROSITE" id="PS51644"/>
    </source>
</evidence>
<dbReference type="FunFam" id="3.30.70.330:FF:000678">
    <property type="entry name" value="zinc finger CCCH domain-containing protein 53-like isoform X2"/>
    <property type="match status" value="1"/>
</dbReference>
<dbReference type="PROSITE" id="PS51644">
    <property type="entry name" value="HTH_OST"/>
    <property type="match status" value="1"/>
</dbReference>
<dbReference type="GO" id="GO:0008270">
    <property type="term" value="F:zinc ion binding"/>
    <property type="evidence" value="ECO:0007669"/>
    <property type="project" value="UniProtKB-KW"/>
</dbReference>
<feature type="region of interest" description="Disordered" evidence="8">
    <location>
        <begin position="615"/>
        <end position="636"/>
    </location>
</feature>
<dbReference type="InterPro" id="IPR032297">
    <property type="entry name" value="Torus"/>
</dbReference>
<dbReference type="Gene3D" id="4.10.1000.10">
    <property type="entry name" value="Zinc finger, CCCH-type"/>
    <property type="match status" value="1"/>
</dbReference>
<dbReference type="CDD" id="cd12458">
    <property type="entry name" value="RRM_AtC3H46_like"/>
    <property type="match status" value="1"/>
</dbReference>
<organism evidence="12 13">
    <name type="scientific">Taxus chinensis</name>
    <name type="common">Chinese yew</name>
    <name type="synonym">Taxus wallichiana var. chinensis</name>
    <dbReference type="NCBI Taxonomy" id="29808"/>
    <lineage>
        <taxon>Eukaryota</taxon>
        <taxon>Viridiplantae</taxon>
        <taxon>Streptophyta</taxon>
        <taxon>Embryophyta</taxon>
        <taxon>Tracheophyta</taxon>
        <taxon>Spermatophyta</taxon>
        <taxon>Pinopsida</taxon>
        <taxon>Pinidae</taxon>
        <taxon>Conifers II</taxon>
        <taxon>Cupressales</taxon>
        <taxon>Taxaceae</taxon>
        <taxon>Taxus</taxon>
    </lineage>
</organism>
<dbReference type="EMBL" id="JAHRHJ020000006">
    <property type="protein sequence ID" value="KAH9310604.1"/>
    <property type="molecule type" value="Genomic_DNA"/>
</dbReference>
<dbReference type="OMA" id="ECNGHNL"/>
<dbReference type="Gene3D" id="3.30.70.330">
    <property type="match status" value="1"/>
</dbReference>
<accession>A0AA38FWD1</accession>
<dbReference type="InterPro" id="IPR056276">
    <property type="entry name" value="AtC3H46-like_PABC-like"/>
</dbReference>
<evidence type="ECO:0000256" key="6">
    <source>
        <dbReference type="PROSITE-ProRule" id="PRU00176"/>
    </source>
</evidence>
<evidence type="ECO:0000256" key="4">
    <source>
        <dbReference type="ARBA" id="ARBA00022884"/>
    </source>
</evidence>
<protein>
    <submittedName>
        <fullName evidence="12">Uncharacterized protein</fullName>
    </submittedName>
</protein>
<dbReference type="PROSITE" id="PS50103">
    <property type="entry name" value="ZF_C3H1"/>
    <property type="match status" value="1"/>
</dbReference>
<evidence type="ECO:0000256" key="7">
    <source>
        <dbReference type="PROSITE-ProRule" id="PRU00723"/>
    </source>
</evidence>
<evidence type="ECO:0000256" key="2">
    <source>
        <dbReference type="ARBA" id="ARBA00022771"/>
    </source>
</evidence>